<dbReference type="SMART" id="SM00516">
    <property type="entry name" value="SEC14"/>
    <property type="match status" value="1"/>
</dbReference>
<evidence type="ECO:0000313" key="3">
    <source>
        <dbReference type="EMBL" id="CAK9075234.1"/>
    </source>
</evidence>
<dbReference type="InterPro" id="IPR001251">
    <property type="entry name" value="CRAL-TRIO_dom"/>
</dbReference>
<keyword evidence="1" id="KW-1133">Transmembrane helix</keyword>
<evidence type="ECO:0000259" key="2">
    <source>
        <dbReference type="PROSITE" id="PS50191"/>
    </source>
</evidence>
<keyword evidence="1" id="KW-0472">Membrane</keyword>
<dbReference type="PANTHER" id="PTHR45657:SF1">
    <property type="entry name" value="CRAL-TRIO DOMAIN-CONTAINING PROTEIN YKL091C-RELATED"/>
    <property type="match status" value="1"/>
</dbReference>
<dbReference type="InterPro" id="IPR011074">
    <property type="entry name" value="CRAL/TRIO_N_dom"/>
</dbReference>
<dbReference type="PROSITE" id="PS50191">
    <property type="entry name" value="CRAL_TRIO"/>
    <property type="match status" value="1"/>
</dbReference>
<keyword evidence="4" id="KW-1185">Reference proteome</keyword>
<evidence type="ECO:0000313" key="4">
    <source>
        <dbReference type="Proteomes" id="UP001642464"/>
    </source>
</evidence>
<dbReference type="CDD" id="cd00170">
    <property type="entry name" value="SEC14"/>
    <property type="match status" value="1"/>
</dbReference>
<dbReference type="Pfam" id="PF03765">
    <property type="entry name" value="CRAL_TRIO_N"/>
    <property type="match status" value="1"/>
</dbReference>
<evidence type="ECO:0000256" key="1">
    <source>
        <dbReference type="SAM" id="Phobius"/>
    </source>
</evidence>
<dbReference type="PANTHER" id="PTHR45657">
    <property type="entry name" value="CRAL-TRIO DOMAIN-CONTAINING PROTEIN YKL091C-RELATED"/>
    <property type="match status" value="1"/>
</dbReference>
<name>A0ABP0PJW7_9DINO</name>
<feature type="domain" description="CRAL-TRIO" evidence="2">
    <location>
        <begin position="155"/>
        <end position="320"/>
    </location>
</feature>
<dbReference type="EMBL" id="CAXAMM010036047">
    <property type="protein sequence ID" value="CAK9075234.1"/>
    <property type="molecule type" value="Genomic_DNA"/>
</dbReference>
<reference evidence="3 4" key="1">
    <citation type="submission" date="2024-02" db="EMBL/GenBank/DDBJ databases">
        <authorList>
            <person name="Chen Y."/>
            <person name="Shah S."/>
            <person name="Dougan E. K."/>
            <person name="Thang M."/>
            <person name="Chan C."/>
        </authorList>
    </citation>
    <scope>NUCLEOTIDE SEQUENCE [LARGE SCALE GENOMIC DNA]</scope>
</reference>
<dbReference type="SUPFAM" id="SSF52087">
    <property type="entry name" value="CRAL/TRIO domain"/>
    <property type="match status" value="1"/>
</dbReference>
<dbReference type="Pfam" id="PF00650">
    <property type="entry name" value="CRAL_TRIO"/>
    <property type="match status" value="1"/>
</dbReference>
<proteinExistence type="predicted"/>
<dbReference type="SMART" id="SM01100">
    <property type="entry name" value="CRAL_TRIO_N"/>
    <property type="match status" value="1"/>
</dbReference>
<gene>
    <name evidence="3" type="ORF">SCF082_LOCUS36496</name>
</gene>
<keyword evidence="1" id="KW-0812">Transmembrane</keyword>
<sequence length="389" mass="45063">RQCFQKLRTSFARMTCCWGFIPGRNVSTPRSDPRRSEAITLSAEHKAKLSEFRKFIDDEAVKDYDLLRFLRARRWDVAAAVLQYQDTCQWREEHHIDELRAKALGPQGLFSCQELDQETVSALFSGGVEKFPFLRLVNQREDEGAWLFFGMAVSFGVDKEGRPIHLQKAGVASHRFAQMYSFAGDNPAYNIIYDGYVRMQELQAARMQESSDRMGKRVTQQVVIMDFKGLSFWPDPRAIAVFKDFLMVSQKYYPETLAIQFFLNTPPIFMAIWRLIKDWIDPVTAKKMHLLGSDFHSELLEYIHADQLPVEYGGTNPFDVFDWPQNLDEYRRRYALCQRAAEKLPGRKQLKSSFSAKPVVESKRSQNSQRVWAVLALLLSVLVTFVRVL</sequence>
<dbReference type="Gene3D" id="3.40.525.10">
    <property type="entry name" value="CRAL-TRIO lipid binding domain"/>
    <property type="match status" value="1"/>
</dbReference>
<comment type="caution">
    <text evidence="3">The sequence shown here is derived from an EMBL/GenBank/DDBJ whole genome shotgun (WGS) entry which is preliminary data.</text>
</comment>
<accession>A0ABP0PJW7</accession>
<dbReference type="InterPro" id="IPR051026">
    <property type="entry name" value="PI/PC_transfer"/>
</dbReference>
<dbReference type="Proteomes" id="UP001642464">
    <property type="component" value="Unassembled WGS sequence"/>
</dbReference>
<organism evidence="3 4">
    <name type="scientific">Durusdinium trenchii</name>
    <dbReference type="NCBI Taxonomy" id="1381693"/>
    <lineage>
        <taxon>Eukaryota</taxon>
        <taxon>Sar</taxon>
        <taxon>Alveolata</taxon>
        <taxon>Dinophyceae</taxon>
        <taxon>Suessiales</taxon>
        <taxon>Symbiodiniaceae</taxon>
        <taxon>Durusdinium</taxon>
    </lineage>
</organism>
<feature type="transmembrane region" description="Helical" evidence="1">
    <location>
        <begin position="371"/>
        <end position="388"/>
    </location>
</feature>
<dbReference type="SUPFAM" id="SSF46938">
    <property type="entry name" value="CRAL/TRIO N-terminal domain"/>
    <property type="match status" value="1"/>
</dbReference>
<dbReference type="InterPro" id="IPR036273">
    <property type="entry name" value="CRAL/TRIO_N_dom_sf"/>
</dbReference>
<feature type="non-terminal residue" evidence="3">
    <location>
        <position position="1"/>
    </location>
</feature>
<dbReference type="InterPro" id="IPR036865">
    <property type="entry name" value="CRAL-TRIO_dom_sf"/>
</dbReference>
<protein>
    <recommendedName>
        <fullName evidence="2">CRAL-TRIO domain-containing protein</fullName>
    </recommendedName>
</protein>